<dbReference type="AlphaFoldDB" id="A0A1B6FZP0"/>
<feature type="domain" description="KANSL3 helical" evidence="2">
    <location>
        <begin position="145"/>
        <end position="274"/>
    </location>
</feature>
<sequence length="632" mass="69860">MCEVTGRDSLMKLLLSSNSSGRDRVQKMSSNPDMDKEDPFRLSFYLHRSSGFTANTNLEEISNDHTYVRVQNWRPDFVFAKPMRTLFVHPSDDTSNRDEEEIIDVESESRTLPPVYDTAKAMALMGECERHVNFQHPDEGNPDWEDHIPKINWSNMQTRLFNKVVRVLHTDRLARLAHAGDPNEPVLCRLTVDKTARRLRQILASVAWNTKYTQWLHNILVDNLHTTYLVSYLDAVQTLKSKVPVLVERMMAGSSTRSSLAAPNHELISIVHKRPWDPLSGGILRYRPRKLPKDPILVMVPSGPGSGNTSHSRTHHWMSNLSALGTVVCVYSTPGRMMGKVSVATCMDHMLASTRAKVAELHADYGDKPIVLVGIGSGAALACQVALVENVTAVVCLGFHLYTVEDNRGTPDDSLLNVQVPLLFVIGQNASTCSMDDLEDLREKLNVETSMVLVGGADDQLRLTKAKKKLDKVTQSMVDKCIMDEVADFLGTLLSPGYMPPVRPTVAHSIEPPPRRTVERKRKCDMIIPTGPDALPPVPVKKGRKPKISMMQKMVQNKWANQMSQAGELPRSPASITSTVATTPTSQSVMVTGRLVESKGLQFTSLQRPVGSAAASSSESTITVVAASSPTL</sequence>
<evidence type="ECO:0000259" key="1">
    <source>
        <dbReference type="Pfam" id="PF20408"/>
    </source>
</evidence>
<evidence type="ECO:0000259" key="2">
    <source>
        <dbReference type="Pfam" id="PF23154"/>
    </source>
</evidence>
<dbReference type="PANTHER" id="PTHR13136:SF16">
    <property type="entry name" value="KAT8 REGULATORY NSL COMPLEX SUBUNIT 3"/>
    <property type="match status" value="1"/>
</dbReference>
<dbReference type="InterPro" id="IPR029058">
    <property type="entry name" value="AB_hydrolase_fold"/>
</dbReference>
<dbReference type="Gene3D" id="3.40.50.1820">
    <property type="entry name" value="alpha/beta hydrolase"/>
    <property type="match status" value="1"/>
</dbReference>
<dbReference type="EMBL" id="GECZ01014115">
    <property type="protein sequence ID" value="JAS55654.1"/>
    <property type="molecule type" value="Transcribed_RNA"/>
</dbReference>
<gene>
    <name evidence="3" type="ORF">g.20130</name>
</gene>
<dbReference type="Pfam" id="PF20408">
    <property type="entry name" value="Abhydrolase_11"/>
    <property type="match status" value="1"/>
</dbReference>
<proteinExistence type="predicted"/>
<dbReference type="Pfam" id="PF23154">
    <property type="entry name" value="KANSL3_1st"/>
    <property type="match status" value="1"/>
</dbReference>
<organism evidence="3">
    <name type="scientific">Cuerna arida</name>
    <dbReference type="NCBI Taxonomy" id="1464854"/>
    <lineage>
        <taxon>Eukaryota</taxon>
        <taxon>Metazoa</taxon>
        <taxon>Ecdysozoa</taxon>
        <taxon>Arthropoda</taxon>
        <taxon>Hexapoda</taxon>
        <taxon>Insecta</taxon>
        <taxon>Pterygota</taxon>
        <taxon>Neoptera</taxon>
        <taxon>Paraneoptera</taxon>
        <taxon>Hemiptera</taxon>
        <taxon>Auchenorrhyncha</taxon>
        <taxon>Membracoidea</taxon>
        <taxon>Cicadellidae</taxon>
        <taxon>Cicadellinae</taxon>
        <taxon>Proconiini</taxon>
        <taxon>Cuerna</taxon>
    </lineage>
</organism>
<dbReference type="InterPro" id="IPR056519">
    <property type="entry name" value="KANSL3_1st"/>
</dbReference>
<dbReference type="InterPro" id="IPR046879">
    <property type="entry name" value="KANL3/Tex30_Abhydrolase"/>
</dbReference>
<accession>A0A1B6FZP0</accession>
<dbReference type="PANTHER" id="PTHR13136">
    <property type="entry name" value="TESTIS DEVELOPMENT PROTEIN PRTD"/>
    <property type="match status" value="1"/>
</dbReference>
<dbReference type="GO" id="GO:0044545">
    <property type="term" value="C:NSL complex"/>
    <property type="evidence" value="ECO:0007669"/>
    <property type="project" value="TreeGrafter"/>
</dbReference>
<evidence type="ECO:0000313" key="3">
    <source>
        <dbReference type="EMBL" id="JAS55654.1"/>
    </source>
</evidence>
<dbReference type="InterPro" id="IPR026555">
    <property type="entry name" value="NSL3/Tex30"/>
</dbReference>
<feature type="domain" description="KANL3/Tex30 alpha/beta hydrolase-like" evidence="1">
    <location>
        <begin position="336"/>
        <end position="480"/>
    </location>
</feature>
<protein>
    <submittedName>
        <fullName evidence="3">Uncharacterized protein</fullName>
    </submittedName>
</protein>
<name>A0A1B6FZP0_9HEMI</name>
<dbReference type="GO" id="GO:0045944">
    <property type="term" value="P:positive regulation of transcription by RNA polymerase II"/>
    <property type="evidence" value="ECO:0007669"/>
    <property type="project" value="TreeGrafter"/>
</dbReference>
<dbReference type="SUPFAM" id="SSF53474">
    <property type="entry name" value="alpha/beta-Hydrolases"/>
    <property type="match status" value="1"/>
</dbReference>
<reference evidence="3" key="1">
    <citation type="submission" date="2015-11" db="EMBL/GenBank/DDBJ databases">
        <title>De novo transcriptome assembly of four potential Pierce s Disease insect vectors from Arizona vineyards.</title>
        <authorList>
            <person name="Tassone E.E."/>
        </authorList>
    </citation>
    <scope>NUCLEOTIDE SEQUENCE</scope>
</reference>
<feature type="non-terminal residue" evidence="3">
    <location>
        <position position="632"/>
    </location>
</feature>